<dbReference type="EMBL" id="JAGQHR010000128">
    <property type="protein sequence ID" value="MCA9727216.1"/>
    <property type="molecule type" value="Genomic_DNA"/>
</dbReference>
<accession>A0A956LXH5</accession>
<dbReference type="Pfam" id="PF01883">
    <property type="entry name" value="FeS_assembly_P"/>
    <property type="match status" value="1"/>
</dbReference>
<evidence type="ECO:0000256" key="1">
    <source>
        <dbReference type="SAM" id="MobiDB-lite"/>
    </source>
</evidence>
<dbReference type="InterPro" id="IPR006121">
    <property type="entry name" value="HMA_dom"/>
</dbReference>
<proteinExistence type="predicted"/>
<dbReference type="GO" id="GO:0046872">
    <property type="term" value="F:metal ion binding"/>
    <property type="evidence" value="ECO:0007669"/>
    <property type="project" value="InterPro"/>
</dbReference>
<dbReference type="Proteomes" id="UP000697710">
    <property type="component" value="Unassembled WGS sequence"/>
</dbReference>
<evidence type="ECO:0000259" key="2">
    <source>
        <dbReference type="Pfam" id="PF01883"/>
    </source>
</evidence>
<dbReference type="CDD" id="cd00371">
    <property type="entry name" value="HMA"/>
    <property type="match status" value="1"/>
</dbReference>
<reference evidence="3" key="1">
    <citation type="submission" date="2020-04" db="EMBL/GenBank/DDBJ databases">
        <authorList>
            <person name="Zhang T."/>
        </authorList>
    </citation>
    <scope>NUCLEOTIDE SEQUENCE</scope>
    <source>
        <strain evidence="3">HKST-UBA01</strain>
    </source>
</reference>
<dbReference type="InterPro" id="IPR052339">
    <property type="entry name" value="Fe-S_Maturation_MIP18"/>
</dbReference>
<organism evidence="3 4">
    <name type="scientific">Eiseniibacteriota bacterium</name>
    <dbReference type="NCBI Taxonomy" id="2212470"/>
    <lineage>
        <taxon>Bacteria</taxon>
        <taxon>Candidatus Eiseniibacteriota</taxon>
    </lineage>
</organism>
<feature type="compositionally biased region" description="Basic and acidic residues" evidence="1">
    <location>
        <begin position="1"/>
        <end position="18"/>
    </location>
</feature>
<dbReference type="AlphaFoldDB" id="A0A956LXH5"/>
<dbReference type="PANTHER" id="PTHR42831">
    <property type="entry name" value="FE-S PROTEIN MATURATION AUXILIARY FACTOR YITW"/>
    <property type="match status" value="1"/>
</dbReference>
<name>A0A956LXH5_UNCEI</name>
<gene>
    <name evidence="3" type="ORF">KC729_05990</name>
</gene>
<dbReference type="InterPro" id="IPR002744">
    <property type="entry name" value="MIP18-like"/>
</dbReference>
<dbReference type="Gene3D" id="3.30.300.130">
    <property type="entry name" value="Fe-S cluster assembly (FSCA)"/>
    <property type="match status" value="1"/>
</dbReference>
<sequence>MTTDDRTQHDAPLDDSRMPESGSESIGSNHGSAGGAGAPDEEGAGADGAPAGPVDEEALRDLVIETIKTVYDPEIPVNIYELGMIYDISFDAEANAVVTMTLTSPSCPVAGSLPLEVEDKVNGIEGIRSARVDLVWDPPWTPDKISEAAKLELGIF</sequence>
<evidence type="ECO:0000313" key="3">
    <source>
        <dbReference type="EMBL" id="MCA9727216.1"/>
    </source>
</evidence>
<feature type="domain" description="MIP18 family-like" evidence="2">
    <location>
        <begin position="63"/>
        <end position="133"/>
    </location>
</feature>
<evidence type="ECO:0000313" key="4">
    <source>
        <dbReference type="Proteomes" id="UP000697710"/>
    </source>
</evidence>
<dbReference type="InterPro" id="IPR034904">
    <property type="entry name" value="FSCA_dom_sf"/>
</dbReference>
<reference evidence="3" key="2">
    <citation type="journal article" date="2021" name="Microbiome">
        <title>Successional dynamics and alternative stable states in a saline activated sludge microbial community over 9 years.</title>
        <authorList>
            <person name="Wang Y."/>
            <person name="Ye J."/>
            <person name="Ju F."/>
            <person name="Liu L."/>
            <person name="Boyd J.A."/>
            <person name="Deng Y."/>
            <person name="Parks D.H."/>
            <person name="Jiang X."/>
            <person name="Yin X."/>
            <person name="Woodcroft B.J."/>
            <person name="Tyson G.W."/>
            <person name="Hugenholtz P."/>
            <person name="Polz M.F."/>
            <person name="Zhang T."/>
        </authorList>
    </citation>
    <scope>NUCLEOTIDE SEQUENCE</scope>
    <source>
        <strain evidence="3">HKST-UBA01</strain>
    </source>
</reference>
<feature type="region of interest" description="Disordered" evidence="1">
    <location>
        <begin position="1"/>
        <end position="54"/>
    </location>
</feature>
<dbReference type="PANTHER" id="PTHR42831:SF1">
    <property type="entry name" value="FE-S PROTEIN MATURATION AUXILIARY FACTOR YITW"/>
    <property type="match status" value="1"/>
</dbReference>
<comment type="caution">
    <text evidence="3">The sequence shown here is derived from an EMBL/GenBank/DDBJ whole genome shotgun (WGS) entry which is preliminary data.</text>
</comment>
<protein>
    <submittedName>
        <fullName evidence="3">DUF59 domain-containing protein</fullName>
    </submittedName>
</protein>
<dbReference type="SUPFAM" id="SSF117916">
    <property type="entry name" value="Fe-S cluster assembly (FSCA) domain-like"/>
    <property type="match status" value="1"/>
</dbReference>